<reference evidence="3 5" key="1">
    <citation type="submission" date="2023-07" db="EMBL/GenBank/DDBJ databases">
        <title>Sorghum-associated microbial communities from plants grown in Nebraska, USA.</title>
        <authorList>
            <person name="Schachtman D."/>
        </authorList>
    </citation>
    <scope>NUCLEOTIDE SEQUENCE</scope>
    <source>
        <strain evidence="3">DS1006</strain>
        <strain evidence="4 5">DS1016</strain>
    </source>
</reference>
<feature type="transmembrane region" description="Helical" evidence="1">
    <location>
        <begin position="218"/>
        <end position="236"/>
    </location>
</feature>
<evidence type="ECO:0000313" key="6">
    <source>
        <dbReference type="Proteomes" id="UP001242995"/>
    </source>
</evidence>
<keyword evidence="1" id="KW-1133">Transmembrane helix</keyword>
<dbReference type="RefSeq" id="WP_306958758.1">
    <property type="nucleotide sequence ID" value="NZ_JAUSRG010000001.1"/>
</dbReference>
<feature type="transmembrane region" description="Helical" evidence="1">
    <location>
        <begin position="193"/>
        <end position="212"/>
    </location>
</feature>
<comment type="caution">
    <text evidence="3">The sequence shown here is derived from an EMBL/GenBank/DDBJ whole genome shotgun (WGS) entry which is preliminary data.</text>
</comment>
<evidence type="ECO:0000313" key="3">
    <source>
        <dbReference type="EMBL" id="MDP9903140.1"/>
    </source>
</evidence>
<evidence type="ECO:0000313" key="5">
    <source>
        <dbReference type="Proteomes" id="UP001230951"/>
    </source>
</evidence>
<feature type="transmembrane region" description="Helical" evidence="1">
    <location>
        <begin position="168"/>
        <end position="186"/>
    </location>
</feature>
<dbReference type="Pfam" id="PF02517">
    <property type="entry name" value="Rce1-like"/>
    <property type="match status" value="1"/>
</dbReference>
<evidence type="ECO:0000256" key="1">
    <source>
        <dbReference type="SAM" id="Phobius"/>
    </source>
</evidence>
<dbReference type="EMBL" id="JAUSTF010000002">
    <property type="protein sequence ID" value="MDQ0180207.1"/>
    <property type="molecule type" value="Genomic_DNA"/>
</dbReference>
<dbReference type="PANTHER" id="PTHR36435:SF1">
    <property type="entry name" value="CAAX AMINO TERMINAL PROTEASE FAMILY PROTEIN"/>
    <property type="match status" value="1"/>
</dbReference>
<keyword evidence="3" id="KW-0378">Hydrolase</keyword>
<accession>A0AAW8D604</accession>
<feature type="transmembrane region" description="Helical" evidence="1">
    <location>
        <begin position="114"/>
        <end position="132"/>
    </location>
</feature>
<keyword evidence="1" id="KW-0812">Transmembrane</keyword>
<dbReference type="Proteomes" id="UP001242995">
    <property type="component" value="Unassembled WGS sequence"/>
</dbReference>
<dbReference type="Proteomes" id="UP001230951">
    <property type="component" value="Unassembled WGS sequence"/>
</dbReference>
<dbReference type="GO" id="GO:0080120">
    <property type="term" value="P:CAAX-box protein maturation"/>
    <property type="evidence" value="ECO:0007669"/>
    <property type="project" value="UniProtKB-ARBA"/>
</dbReference>
<protein>
    <submittedName>
        <fullName evidence="3">Membrane protease YdiL (CAAX protease family)</fullName>
    </submittedName>
</protein>
<evidence type="ECO:0000259" key="2">
    <source>
        <dbReference type="Pfam" id="PF02517"/>
    </source>
</evidence>
<sequence>MSIVRIVMSFAAYVGVQLLSAAVTGSTVHAAIVGALVVIIFIPVYFRLGRGKQYGRNGHTPADRSSVMMLWVSSTLLPIWFAGQLLAVMTWQLWPETHVGYDLHNQQLQATPTAVMLTLTLVLAPVAEELLFRGVLYRELGHGMGLPSVIAALLSAVIFSVVHGNVVQFTATLMFGVLLAFSYELTKWIWVPIAMHISFNLLSTFVPVSVVQEFLTPIPVTMVLIVAVFALLALGLRIAMNAKAGLPAPAAHRPGNAQRR</sequence>
<feature type="transmembrane region" description="Helical" evidence="1">
    <location>
        <begin position="69"/>
        <end position="94"/>
    </location>
</feature>
<dbReference type="EMBL" id="JAUSRG010000001">
    <property type="protein sequence ID" value="MDP9903140.1"/>
    <property type="molecule type" value="Genomic_DNA"/>
</dbReference>
<gene>
    <name evidence="3" type="ORF">J2S90_000080</name>
    <name evidence="4" type="ORF">J2S93_001623</name>
</gene>
<dbReference type="InterPro" id="IPR052710">
    <property type="entry name" value="CAAX_protease"/>
</dbReference>
<dbReference type="GO" id="GO:0006508">
    <property type="term" value="P:proteolysis"/>
    <property type="evidence" value="ECO:0007669"/>
    <property type="project" value="UniProtKB-KW"/>
</dbReference>
<organism evidence="3 6">
    <name type="scientific">Arthrobacter bambusae</name>
    <dbReference type="NCBI Taxonomy" id="1338426"/>
    <lineage>
        <taxon>Bacteria</taxon>
        <taxon>Bacillati</taxon>
        <taxon>Actinomycetota</taxon>
        <taxon>Actinomycetes</taxon>
        <taxon>Micrococcales</taxon>
        <taxon>Micrococcaceae</taxon>
        <taxon>Arthrobacter</taxon>
    </lineage>
</organism>
<keyword evidence="1" id="KW-0472">Membrane</keyword>
<dbReference type="GO" id="GO:0004175">
    <property type="term" value="F:endopeptidase activity"/>
    <property type="evidence" value="ECO:0007669"/>
    <property type="project" value="UniProtKB-ARBA"/>
</dbReference>
<dbReference type="InterPro" id="IPR003675">
    <property type="entry name" value="Rce1/LyrA-like_dom"/>
</dbReference>
<dbReference type="AlphaFoldDB" id="A0AAW8D604"/>
<evidence type="ECO:0000313" key="4">
    <source>
        <dbReference type="EMBL" id="MDQ0180207.1"/>
    </source>
</evidence>
<feature type="domain" description="CAAX prenyl protease 2/Lysostaphin resistance protein A-like" evidence="2">
    <location>
        <begin position="113"/>
        <end position="202"/>
    </location>
</feature>
<keyword evidence="5" id="KW-1185">Reference proteome</keyword>
<name>A0AAW8D604_9MICC</name>
<keyword evidence="3" id="KW-0645">Protease</keyword>
<feature type="transmembrane region" description="Helical" evidence="1">
    <location>
        <begin position="31"/>
        <end position="48"/>
    </location>
</feature>
<dbReference type="PANTHER" id="PTHR36435">
    <property type="entry name" value="SLR1288 PROTEIN"/>
    <property type="match status" value="1"/>
</dbReference>
<proteinExistence type="predicted"/>
<feature type="transmembrane region" description="Helical" evidence="1">
    <location>
        <begin position="144"/>
        <end position="162"/>
    </location>
</feature>